<protein>
    <recommendedName>
        <fullName evidence="2">NADH-quinone oxidoreductase subunit J</fullName>
        <ecNumber evidence="2">7.1.1.-</ecNumber>
    </recommendedName>
</protein>
<evidence type="ECO:0000256" key="2">
    <source>
        <dbReference type="RuleBase" id="RU004429"/>
    </source>
</evidence>
<dbReference type="KEGG" id="gph:GEMMAAP_12085"/>
<dbReference type="InterPro" id="IPR001457">
    <property type="entry name" value="NADH_UbQ/plastoQ_OxRdtase_su6"/>
</dbReference>
<keyword evidence="2" id="KW-1003">Cell membrane</keyword>
<feature type="transmembrane region" description="Helical" evidence="2">
    <location>
        <begin position="48"/>
        <end position="77"/>
    </location>
</feature>
<feature type="transmembrane region" description="Helical" evidence="2">
    <location>
        <begin position="89"/>
        <end position="109"/>
    </location>
</feature>
<keyword evidence="2" id="KW-0520">NAD</keyword>
<name>A0A143BLD9_9BACT</name>
<evidence type="ECO:0000313" key="4">
    <source>
        <dbReference type="Proteomes" id="UP000076404"/>
    </source>
</evidence>
<gene>
    <name evidence="3" type="ORF">GEMMAAP_12085</name>
</gene>
<comment type="subcellular location">
    <subcellularLocation>
        <location evidence="2">Cell membrane</location>
        <topology evidence="2">Multi-pass membrane protein</topology>
    </subcellularLocation>
</comment>
<sequence length="167" mass="17553">MNALILAVFGALALISAVSMLVLREPMRVALALITSMTSLGAVYGLMGVHFIAAFQVLIYVGAVMVFMVYVIMLLEVKEAPGSKRFSRFVVPGVLGGVLLTGVLGVAVLRGTGSTVPVATGDVFGLVPFSSAFLTQYWLEFELTTVFLVGAIVAALAVVGVSRRRQG</sequence>
<dbReference type="GO" id="GO:0005886">
    <property type="term" value="C:plasma membrane"/>
    <property type="evidence" value="ECO:0007669"/>
    <property type="project" value="UniProtKB-SubCell"/>
</dbReference>
<keyword evidence="2" id="KW-0874">Quinone</keyword>
<dbReference type="STRING" id="1379270.GEMMAAP_12085"/>
<organism evidence="3 4">
    <name type="scientific">Gemmatimonas phototrophica</name>
    <dbReference type="NCBI Taxonomy" id="1379270"/>
    <lineage>
        <taxon>Bacteria</taxon>
        <taxon>Pseudomonadati</taxon>
        <taxon>Gemmatimonadota</taxon>
        <taxon>Gemmatimonadia</taxon>
        <taxon>Gemmatimonadales</taxon>
        <taxon>Gemmatimonadaceae</taxon>
        <taxon>Gemmatimonas</taxon>
    </lineage>
</organism>
<dbReference type="Proteomes" id="UP000076404">
    <property type="component" value="Chromosome"/>
</dbReference>
<comment type="similarity">
    <text evidence="1 2">Belongs to the complex I subunit 6 family.</text>
</comment>
<proteinExistence type="inferred from homology"/>
<dbReference type="GO" id="GO:0048038">
    <property type="term" value="F:quinone binding"/>
    <property type="evidence" value="ECO:0007669"/>
    <property type="project" value="UniProtKB-UniRule"/>
</dbReference>
<dbReference type="GO" id="GO:0008137">
    <property type="term" value="F:NADH dehydrogenase (ubiquinone) activity"/>
    <property type="evidence" value="ECO:0007669"/>
    <property type="project" value="UniProtKB-UniRule"/>
</dbReference>
<reference evidence="3 4" key="2">
    <citation type="journal article" date="2016" name="Environ. Microbiol. Rep.">
        <title>Metagenomic evidence for the presence of phototrophic Gemmatimonadetes bacteria in diverse environments.</title>
        <authorList>
            <person name="Zeng Y."/>
            <person name="Baumbach J."/>
            <person name="Barbosa E.G."/>
            <person name="Azevedo V."/>
            <person name="Zhang C."/>
            <person name="Koblizek M."/>
        </authorList>
    </citation>
    <scope>NUCLEOTIDE SEQUENCE [LARGE SCALE GENOMIC DNA]</scope>
    <source>
        <strain evidence="3 4">AP64</strain>
    </source>
</reference>
<accession>A0A143BLD9</accession>
<keyword evidence="2" id="KW-1133">Transmembrane helix</keyword>
<dbReference type="Pfam" id="PF00499">
    <property type="entry name" value="Oxidored_q3"/>
    <property type="match status" value="1"/>
</dbReference>
<keyword evidence="2" id="KW-0472">Membrane</keyword>
<dbReference type="InterPro" id="IPR042106">
    <property type="entry name" value="Nuo/plastoQ_OxRdtase_6_NuoJ"/>
</dbReference>
<dbReference type="EMBL" id="CP011454">
    <property type="protein sequence ID" value="AMW05342.1"/>
    <property type="molecule type" value="Genomic_DNA"/>
</dbReference>
<dbReference type="EC" id="7.1.1.-" evidence="2"/>
<comment type="catalytic activity">
    <reaction evidence="2">
        <text>a quinone + NADH + 5 H(+)(in) = a quinol + NAD(+) + 4 H(+)(out)</text>
        <dbReference type="Rhea" id="RHEA:57888"/>
        <dbReference type="ChEBI" id="CHEBI:15378"/>
        <dbReference type="ChEBI" id="CHEBI:24646"/>
        <dbReference type="ChEBI" id="CHEBI:57540"/>
        <dbReference type="ChEBI" id="CHEBI:57945"/>
        <dbReference type="ChEBI" id="CHEBI:132124"/>
    </reaction>
</comment>
<dbReference type="PANTHER" id="PTHR33269:SF17">
    <property type="entry name" value="NADH-UBIQUINONE OXIDOREDUCTASE CHAIN 6"/>
    <property type="match status" value="1"/>
</dbReference>
<dbReference type="PANTHER" id="PTHR33269">
    <property type="entry name" value="NADH-UBIQUINONE OXIDOREDUCTASE CHAIN 6"/>
    <property type="match status" value="1"/>
</dbReference>
<feature type="transmembrane region" description="Helical" evidence="2">
    <location>
        <begin position="143"/>
        <end position="161"/>
    </location>
</feature>
<comment type="function">
    <text evidence="2">NDH-1 shuttles electrons from NADH, via FMN and iron-sulfur (Fe-S) centers, to quinones in the respiratory chain. Couples the redox reaction to proton translocation (for every two electrons transferred, four hydrogen ions are translocated across the cytoplasmic membrane), and thus conserves the redox energy in a proton gradient.</text>
</comment>
<keyword evidence="4" id="KW-1185">Reference proteome</keyword>
<dbReference type="Gene3D" id="1.20.120.1200">
    <property type="entry name" value="NADH-ubiquinone/plastoquinone oxidoreductase chain 6, subunit NuoJ"/>
    <property type="match status" value="1"/>
</dbReference>
<keyword evidence="2" id="KW-0812">Transmembrane</keyword>
<dbReference type="AlphaFoldDB" id="A0A143BLD9"/>
<comment type="caution">
    <text evidence="2">Lacks conserved residue(s) required for the propagation of feature annotation.</text>
</comment>
<reference evidence="3 4" key="1">
    <citation type="journal article" date="2014" name="Proc. Natl. Acad. Sci. U.S.A.">
        <title>Functional type 2 photosynthetic reaction centers found in the rare bacterial phylum Gemmatimonadetes.</title>
        <authorList>
            <person name="Zeng Y."/>
            <person name="Feng F."/>
            <person name="Medova H."/>
            <person name="Dean J."/>
            <person name="Koblizek M."/>
        </authorList>
    </citation>
    <scope>NUCLEOTIDE SEQUENCE [LARGE SCALE GENOMIC DNA]</scope>
    <source>
        <strain evidence="3 4">AP64</strain>
    </source>
</reference>
<evidence type="ECO:0000313" key="3">
    <source>
        <dbReference type="EMBL" id="AMW05342.1"/>
    </source>
</evidence>
<evidence type="ECO:0000256" key="1">
    <source>
        <dbReference type="ARBA" id="ARBA00005698"/>
    </source>
</evidence>
<dbReference type="eggNOG" id="COG0839">
    <property type="taxonomic scope" value="Bacteria"/>
</dbReference>